<dbReference type="PANTHER" id="PTHR10009:SF13">
    <property type="entry name" value="DOPAMINECHROME TAUTOMERASE"/>
    <property type="match status" value="1"/>
</dbReference>
<evidence type="ECO:0000256" key="4">
    <source>
        <dbReference type="ARBA" id="ARBA00022729"/>
    </source>
</evidence>
<keyword evidence="6" id="KW-1185">Reference proteome</keyword>
<dbReference type="EMBL" id="QDEB01116222">
    <property type="protein sequence ID" value="RZB40753.1"/>
    <property type="molecule type" value="Genomic_DNA"/>
</dbReference>
<evidence type="ECO:0000256" key="2">
    <source>
        <dbReference type="ARBA" id="ARBA00009127"/>
    </source>
</evidence>
<dbReference type="InterPro" id="IPR011042">
    <property type="entry name" value="6-blade_b-propeller_TolB-like"/>
</dbReference>
<dbReference type="STRING" id="1661398.A0A482VBU9"/>
<evidence type="ECO:0000256" key="1">
    <source>
        <dbReference type="ARBA" id="ARBA00004613"/>
    </source>
</evidence>
<sequence length="442" mass="51166">MFSTLVHKNDPIASLLPFFLQLGLLDPPHLDHEPPERTGPFRTWYQWKTLDYDYPSEIDRLAAIDNEDFIPKNNLPLGLEVYKNRLFVTMPKWKPGVPVTLAVLPRKPKHPSPKLVPYPNWDYHITESCEGLTSVFRVQADTCGRLWVLDSGQIDISIKPKQVCPPQIVVFDLATDKPVLRYELPEEFIKQDGLFTNIAVDVRDGDCVNVHAYLTDVWRYGLVVFSMKRMRSWRITDHLFYPDPLSAAYNVHGLEFEWVDGIFGLALGPYSRKAQDRILYFHPMSSFREFYVKTSVICNETGWNDVKDAFKVIGQSRGKFGHVSASGMDRNGILFFNMVTRDSIGCWDSRKPYKRDNLGIVAKSTKTLVFPNDLKIDNEERQSVWVLSNRLPFYLYRNLNKNDINFRIMSAYVDEAITDSICDPDIKRFDTFKTYPDGEDCY</sequence>
<evidence type="ECO:0000256" key="3">
    <source>
        <dbReference type="ARBA" id="ARBA00022525"/>
    </source>
</evidence>
<dbReference type="AlphaFoldDB" id="A0A482VBU9"/>
<dbReference type="GO" id="GO:0005576">
    <property type="term" value="C:extracellular region"/>
    <property type="evidence" value="ECO:0007669"/>
    <property type="project" value="UniProtKB-SubCell"/>
</dbReference>
<comment type="similarity">
    <text evidence="2">Belongs to the major royal jelly protein family.</text>
</comment>
<gene>
    <name evidence="5" type="ORF">BDFB_000376</name>
</gene>
<organism evidence="5 6">
    <name type="scientific">Asbolus verrucosus</name>
    <name type="common">Desert ironclad beetle</name>
    <dbReference type="NCBI Taxonomy" id="1661398"/>
    <lineage>
        <taxon>Eukaryota</taxon>
        <taxon>Metazoa</taxon>
        <taxon>Ecdysozoa</taxon>
        <taxon>Arthropoda</taxon>
        <taxon>Hexapoda</taxon>
        <taxon>Insecta</taxon>
        <taxon>Pterygota</taxon>
        <taxon>Neoptera</taxon>
        <taxon>Endopterygota</taxon>
        <taxon>Coleoptera</taxon>
        <taxon>Polyphaga</taxon>
        <taxon>Cucujiformia</taxon>
        <taxon>Tenebrionidae</taxon>
        <taxon>Pimeliinae</taxon>
        <taxon>Asbolus</taxon>
    </lineage>
</organism>
<proteinExistence type="inferred from homology"/>
<comment type="caution">
    <text evidence="5">The sequence shown here is derived from an EMBL/GenBank/DDBJ whole genome shotgun (WGS) entry which is preliminary data.</text>
</comment>
<dbReference type="PRINTS" id="PR01366">
    <property type="entry name" value="ROYALJELLY"/>
</dbReference>
<dbReference type="SUPFAM" id="SSF101898">
    <property type="entry name" value="NHL repeat"/>
    <property type="match status" value="1"/>
</dbReference>
<dbReference type="PANTHER" id="PTHR10009">
    <property type="entry name" value="PROTEIN YELLOW-RELATED"/>
    <property type="match status" value="1"/>
</dbReference>
<dbReference type="Gene3D" id="2.120.10.30">
    <property type="entry name" value="TolB, C-terminal domain"/>
    <property type="match status" value="1"/>
</dbReference>
<reference evidence="5 6" key="1">
    <citation type="submission" date="2017-03" db="EMBL/GenBank/DDBJ databases">
        <title>Genome of the blue death feigning beetle - Asbolus verrucosus.</title>
        <authorList>
            <person name="Rider S.D."/>
        </authorList>
    </citation>
    <scope>NUCLEOTIDE SEQUENCE [LARGE SCALE GENOMIC DNA]</scope>
    <source>
        <strain evidence="5">Butters</strain>
        <tissue evidence="5">Head and leg muscle</tissue>
    </source>
</reference>
<dbReference type="OrthoDB" id="7776143at2759"/>
<protein>
    <submittedName>
        <fullName evidence="5">Yellow</fullName>
    </submittedName>
</protein>
<evidence type="ECO:0000313" key="5">
    <source>
        <dbReference type="EMBL" id="RZB40753.1"/>
    </source>
</evidence>
<keyword evidence="3" id="KW-0964">Secreted</keyword>
<dbReference type="Proteomes" id="UP000292052">
    <property type="component" value="Unassembled WGS sequence"/>
</dbReference>
<keyword evidence="4" id="KW-0732">Signal</keyword>
<name>A0A482VBU9_ASBVE</name>
<dbReference type="FunFam" id="2.120.10.30:FF:000045">
    <property type="entry name" value="Blast:Protein yellow"/>
    <property type="match status" value="1"/>
</dbReference>
<comment type="subcellular location">
    <subcellularLocation>
        <location evidence="1">Secreted</location>
    </subcellularLocation>
</comment>
<dbReference type="Pfam" id="PF03022">
    <property type="entry name" value="MRJP"/>
    <property type="match status" value="1"/>
</dbReference>
<dbReference type="InterPro" id="IPR017996">
    <property type="entry name" value="MRJP/yellow-related"/>
</dbReference>
<accession>A0A482VBU9</accession>
<evidence type="ECO:0000313" key="6">
    <source>
        <dbReference type="Proteomes" id="UP000292052"/>
    </source>
</evidence>